<organism evidence="2 3">
    <name type="scientific">Aeromonas veronii</name>
    <dbReference type="NCBI Taxonomy" id="654"/>
    <lineage>
        <taxon>Bacteria</taxon>
        <taxon>Pseudomonadati</taxon>
        <taxon>Pseudomonadota</taxon>
        <taxon>Gammaproteobacteria</taxon>
        <taxon>Aeromonadales</taxon>
        <taxon>Aeromonadaceae</taxon>
        <taxon>Aeromonas</taxon>
    </lineage>
</organism>
<gene>
    <name evidence="2" type="ORF">DAA48_15730</name>
</gene>
<keyword evidence="1" id="KW-0472">Membrane</keyword>
<dbReference type="EMBL" id="PZKL01000037">
    <property type="protein sequence ID" value="PTH80013.1"/>
    <property type="molecule type" value="Genomic_DNA"/>
</dbReference>
<dbReference type="AlphaFoldDB" id="A0A2T4MZM3"/>
<keyword evidence="1" id="KW-0812">Transmembrane</keyword>
<proteinExistence type="predicted"/>
<evidence type="ECO:0000256" key="1">
    <source>
        <dbReference type="SAM" id="Phobius"/>
    </source>
</evidence>
<evidence type="ECO:0000313" key="3">
    <source>
        <dbReference type="Proteomes" id="UP000241986"/>
    </source>
</evidence>
<accession>A0A2T4MZM3</accession>
<feature type="transmembrane region" description="Helical" evidence="1">
    <location>
        <begin position="170"/>
        <end position="188"/>
    </location>
</feature>
<comment type="caution">
    <text evidence="2">The sequence shown here is derived from an EMBL/GenBank/DDBJ whole genome shotgun (WGS) entry which is preliminary data.</text>
</comment>
<protein>
    <submittedName>
        <fullName evidence="2">Uncharacterized protein</fullName>
    </submittedName>
</protein>
<sequence>MVKSNIAVMAENQLINIATMLFNARHSKGFFSICEITSLFNLLDVFRSKDNEYNDLCLMSVKQMEYNKIYRALHCSEIHFFTDEGYQEIVESIVDYFELKGELGDRVFGSRKDAILDEYMRIAYSNPELSEEEINTLLVGFDEPLEPLQEIKDNQTKTKNKEVELSISDVLFLIIMSFVAGGVMVKLIDAINNSSIFDRIFS</sequence>
<name>A0A2T4MZM3_AERVE</name>
<evidence type="ECO:0000313" key="2">
    <source>
        <dbReference type="EMBL" id="PTH80013.1"/>
    </source>
</evidence>
<reference evidence="2 3" key="1">
    <citation type="submission" date="2018-03" db="EMBL/GenBank/DDBJ databases">
        <title>Aeromonas veronii whole genome sequencing and analysis.</title>
        <authorList>
            <person name="Xie H."/>
            <person name="Liu T."/>
            <person name="Wang K."/>
        </authorList>
    </citation>
    <scope>NUCLEOTIDE SEQUENCE [LARGE SCALE GENOMIC DNA]</scope>
    <source>
        <strain evidence="2 3">XH.VA.1</strain>
    </source>
</reference>
<dbReference type="Proteomes" id="UP000241986">
    <property type="component" value="Unassembled WGS sequence"/>
</dbReference>
<keyword evidence="1" id="KW-1133">Transmembrane helix</keyword>